<reference evidence="10 11" key="1">
    <citation type="journal article" date="2019" name="Nat. Med.">
        <title>A library of human gut bacterial isolates paired with longitudinal multiomics data enables mechanistic microbiome research.</title>
        <authorList>
            <person name="Poyet M."/>
            <person name="Groussin M."/>
            <person name="Gibbons S.M."/>
            <person name="Avila-Pacheco J."/>
            <person name="Jiang X."/>
            <person name="Kearney S.M."/>
            <person name="Perrotta A.R."/>
            <person name="Berdy B."/>
            <person name="Zhao S."/>
            <person name="Lieberman T.D."/>
            <person name="Swanson P.K."/>
            <person name="Smith M."/>
            <person name="Roesemann S."/>
            <person name="Alexander J.E."/>
            <person name="Rich S.A."/>
            <person name="Livny J."/>
            <person name="Vlamakis H."/>
            <person name="Clish C."/>
            <person name="Bullock K."/>
            <person name="Deik A."/>
            <person name="Scott J."/>
            <person name="Pierce K.A."/>
            <person name="Xavier R.J."/>
            <person name="Alm E.J."/>
        </authorList>
    </citation>
    <scope>NUCLEOTIDE SEQUENCE [LARGE SCALE GENOMIC DNA]</scope>
    <source>
        <strain evidence="10 11">BIOML-A198</strain>
    </source>
</reference>
<evidence type="ECO:0000256" key="1">
    <source>
        <dbReference type="ARBA" id="ARBA00009427"/>
    </source>
</evidence>
<dbReference type="GO" id="GO:0006220">
    <property type="term" value="P:pyrimidine nucleotide metabolic process"/>
    <property type="evidence" value="ECO:0007669"/>
    <property type="project" value="UniProtKB-UniRule"/>
</dbReference>
<dbReference type="SUPFAM" id="SSF52540">
    <property type="entry name" value="P-loop containing nucleoside triphosphate hydrolases"/>
    <property type="match status" value="1"/>
</dbReference>
<evidence type="ECO:0000256" key="7">
    <source>
        <dbReference type="ARBA" id="ARBA00048478"/>
    </source>
</evidence>
<proteinExistence type="inferred from homology"/>
<dbReference type="PANTHER" id="PTHR21299">
    <property type="entry name" value="CYTIDYLATE KINASE/PANTOATE-BETA-ALANINE LIGASE"/>
    <property type="match status" value="1"/>
</dbReference>
<feature type="domain" description="Cytidylate kinase" evidence="9">
    <location>
        <begin position="7"/>
        <end position="217"/>
    </location>
</feature>
<keyword evidence="4 8" id="KW-0418">Kinase</keyword>
<dbReference type="Gene3D" id="3.40.50.300">
    <property type="entry name" value="P-loop containing nucleotide triphosphate hydrolases"/>
    <property type="match status" value="1"/>
</dbReference>
<dbReference type="NCBIfam" id="TIGR00017">
    <property type="entry name" value="cmk"/>
    <property type="match status" value="1"/>
</dbReference>
<accession>A0A9X5AMB5</accession>
<dbReference type="GO" id="GO:0015949">
    <property type="term" value="P:nucleobase-containing small molecule interconversion"/>
    <property type="evidence" value="ECO:0007669"/>
    <property type="project" value="TreeGrafter"/>
</dbReference>
<dbReference type="CDD" id="cd02020">
    <property type="entry name" value="CMPK"/>
    <property type="match status" value="1"/>
</dbReference>
<feature type="binding site" evidence="8">
    <location>
        <begin position="11"/>
        <end position="19"/>
    </location>
    <ligand>
        <name>ATP</name>
        <dbReference type="ChEBI" id="CHEBI:30616"/>
    </ligand>
</feature>
<evidence type="ECO:0000313" key="10">
    <source>
        <dbReference type="EMBL" id="MTK19857.1"/>
    </source>
</evidence>
<evidence type="ECO:0000256" key="5">
    <source>
        <dbReference type="ARBA" id="ARBA00022840"/>
    </source>
</evidence>
<comment type="catalytic activity">
    <reaction evidence="7 8">
        <text>CMP + ATP = CDP + ADP</text>
        <dbReference type="Rhea" id="RHEA:11600"/>
        <dbReference type="ChEBI" id="CHEBI:30616"/>
        <dbReference type="ChEBI" id="CHEBI:58069"/>
        <dbReference type="ChEBI" id="CHEBI:60377"/>
        <dbReference type="ChEBI" id="CHEBI:456216"/>
        <dbReference type="EC" id="2.7.4.25"/>
    </reaction>
</comment>
<comment type="subcellular location">
    <subcellularLocation>
        <location evidence="8">Cytoplasm</location>
    </subcellularLocation>
</comment>
<evidence type="ECO:0000313" key="11">
    <source>
        <dbReference type="Proteomes" id="UP000487649"/>
    </source>
</evidence>
<evidence type="ECO:0000256" key="3">
    <source>
        <dbReference type="ARBA" id="ARBA00022741"/>
    </source>
</evidence>
<dbReference type="InterPro" id="IPR011994">
    <property type="entry name" value="Cytidylate_kinase_dom"/>
</dbReference>
<dbReference type="PANTHER" id="PTHR21299:SF2">
    <property type="entry name" value="CYTIDYLATE KINASE"/>
    <property type="match status" value="1"/>
</dbReference>
<dbReference type="EC" id="2.7.4.25" evidence="8"/>
<keyword evidence="5 8" id="KW-0067">ATP-binding</keyword>
<dbReference type="InterPro" id="IPR027417">
    <property type="entry name" value="P-loop_NTPase"/>
</dbReference>
<evidence type="ECO:0000256" key="6">
    <source>
        <dbReference type="ARBA" id="ARBA00047615"/>
    </source>
</evidence>
<dbReference type="GO" id="GO:0036431">
    <property type="term" value="F:dCMP kinase activity"/>
    <property type="evidence" value="ECO:0007669"/>
    <property type="project" value="InterPro"/>
</dbReference>
<keyword evidence="8" id="KW-0963">Cytoplasm</keyword>
<dbReference type="InterPro" id="IPR003136">
    <property type="entry name" value="Cytidylate_kin"/>
</dbReference>
<dbReference type="GO" id="GO:0005829">
    <property type="term" value="C:cytosol"/>
    <property type="evidence" value="ECO:0007669"/>
    <property type="project" value="TreeGrafter"/>
</dbReference>
<protein>
    <recommendedName>
        <fullName evidence="8">Cytidylate kinase</fullName>
        <shortName evidence="8">CK</shortName>
        <ecNumber evidence="8">2.7.4.25</ecNumber>
    </recommendedName>
    <alternativeName>
        <fullName evidence="8">Cytidine monophosphate kinase</fullName>
        <shortName evidence="8">CMP kinase</shortName>
    </alternativeName>
</protein>
<evidence type="ECO:0000256" key="8">
    <source>
        <dbReference type="HAMAP-Rule" id="MF_00238"/>
    </source>
</evidence>
<dbReference type="AlphaFoldDB" id="A0A9X5AMB5"/>
<dbReference type="Pfam" id="PF02224">
    <property type="entry name" value="Cytidylate_kin"/>
    <property type="match status" value="1"/>
</dbReference>
<dbReference type="HAMAP" id="MF_00238">
    <property type="entry name" value="Cytidyl_kinase_type1"/>
    <property type="match status" value="1"/>
</dbReference>
<dbReference type="GO" id="GO:0005524">
    <property type="term" value="F:ATP binding"/>
    <property type="evidence" value="ECO:0007669"/>
    <property type="project" value="UniProtKB-UniRule"/>
</dbReference>
<dbReference type="EMBL" id="WMQE01000001">
    <property type="protein sequence ID" value="MTK19857.1"/>
    <property type="molecule type" value="Genomic_DNA"/>
</dbReference>
<keyword evidence="3 8" id="KW-0547">Nucleotide-binding</keyword>
<comment type="catalytic activity">
    <reaction evidence="6 8">
        <text>dCMP + ATP = dCDP + ADP</text>
        <dbReference type="Rhea" id="RHEA:25094"/>
        <dbReference type="ChEBI" id="CHEBI:30616"/>
        <dbReference type="ChEBI" id="CHEBI:57566"/>
        <dbReference type="ChEBI" id="CHEBI:58593"/>
        <dbReference type="ChEBI" id="CHEBI:456216"/>
        <dbReference type="EC" id="2.7.4.25"/>
    </reaction>
</comment>
<keyword evidence="2 8" id="KW-0808">Transferase</keyword>
<sequence length="225" mass="25302">MVRSKVIAIDGPAAAGKSTIAQKVAEMLGYVYIDTGAMYRAVTLKALNQNIDVQDEEKIEKMLEDTTIRLTNDKKVYLDDVDVTEAIRQPIVSQNVSVVSAHKVVRDELKRRQIEYAKTANVVMDGRDIGTNVLPDADYKIFMTASVEVRAERRYKENIKRNIPCDLESLKQEIQTRDELDSTRKHSPLLKAEDAIEVDTSYMTIEEVINTIINIAKGGENNEAV</sequence>
<comment type="similarity">
    <text evidence="1 8">Belongs to the cytidylate kinase family. Type 1 subfamily.</text>
</comment>
<organism evidence="10 11">
    <name type="scientific">Turicibacter sanguinis</name>
    <dbReference type="NCBI Taxonomy" id="154288"/>
    <lineage>
        <taxon>Bacteria</taxon>
        <taxon>Bacillati</taxon>
        <taxon>Bacillota</taxon>
        <taxon>Erysipelotrichia</taxon>
        <taxon>Erysipelotrichales</taxon>
        <taxon>Turicibacteraceae</taxon>
        <taxon>Turicibacter</taxon>
    </lineage>
</organism>
<name>A0A9X5AMB5_9FIRM</name>
<evidence type="ECO:0000256" key="2">
    <source>
        <dbReference type="ARBA" id="ARBA00022679"/>
    </source>
</evidence>
<gene>
    <name evidence="8" type="primary">cmk</name>
    <name evidence="10" type="ORF">GMA92_00195</name>
</gene>
<evidence type="ECO:0000259" key="9">
    <source>
        <dbReference type="Pfam" id="PF02224"/>
    </source>
</evidence>
<evidence type="ECO:0000256" key="4">
    <source>
        <dbReference type="ARBA" id="ARBA00022777"/>
    </source>
</evidence>
<dbReference type="Proteomes" id="UP000487649">
    <property type="component" value="Unassembled WGS sequence"/>
</dbReference>
<comment type="caution">
    <text evidence="10">The sequence shown here is derived from an EMBL/GenBank/DDBJ whole genome shotgun (WGS) entry which is preliminary data.</text>
</comment>
<dbReference type="CDD" id="cd02019">
    <property type="entry name" value="NK"/>
    <property type="match status" value="1"/>
</dbReference>